<evidence type="ECO:0000256" key="5">
    <source>
        <dbReference type="ARBA" id="ARBA00022989"/>
    </source>
</evidence>
<dbReference type="Pfam" id="PF00230">
    <property type="entry name" value="MIP"/>
    <property type="match status" value="1"/>
</dbReference>
<evidence type="ECO:0000313" key="11">
    <source>
        <dbReference type="EMBL" id="VIO93277.1"/>
    </source>
</evidence>
<sequence length="322" mass="35114">MLTFFTSIKVNFELQINELHTNFILNRMHHMERLKKYGRIEKELARNLLAEFYGTALLRFIGTGVMAQFVLSPGTSSSPVQINIGWGLAIALSVYVAWETSGGHVNPAVTAALCILGKISFTHSFLYFIAQTLGAAFGTGIMYLVYSEAINAFDGGVRAISGPNATGIIFASFPRAYLSNTGAFIDQMAGTSLIGLFVAFCCEPKNQIPRNLMPALFGTIATTISICCGLNMGSPVNPASDFGARIFASLIGYGTQLFTFHNYFFLVPLVAPIVGAIIGVYLYQFFIGFHIPKPAATAVNVNNDKWETDQENELRQDSGRLL</sequence>
<keyword evidence="4 8" id="KW-0812">Transmembrane</keyword>
<reference evidence="11" key="3">
    <citation type="submission" date="2019-04" db="EMBL/GenBank/DDBJ databases">
        <authorList>
            <person name="Howe K."/>
            <person name="Paulini M."/>
            <person name="Williams G."/>
        </authorList>
    </citation>
    <scope>NUCLEOTIDE SEQUENCE [LARGE SCALE GENOMIC DNA]</scope>
    <source>
        <strain evidence="11">FR3</strain>
    </source>
</reference>
<accession>A0A0K0IMZ9</accession>
<evidence type="ECO:0000256" key="4">
    <source>
        <dbReference type="ARBA" id="ARBA00022692"/>
    </source>
</evidence>
<reference evidence="13" key="4">
    <citation type="submission" date="2022-04" db="UniProtKB">
        <authorList>
            <consortium name="WormBaseParasite"/>
        </authorList>
    </citation>
    <scope>IDENTIFICATION</scope>
</reference>
<evidence type="ECO:0000313" key="12">
    <source>
        <dbReference type="Proteomes" id="UP000006672"/>
    </source>
</evidence>
<comment type="subcellular location">
    <subcellularLocation>
        <location evidence="1">Membrane</location>
        <topology evidence="1">Multi-pass membrane protein</topology>
    </subcellularLocation>
</comment>
<dbReference type="SUPFAM" id="SSF81338">
    <property type="entry name" value="Aquaporin-like"/>
    <property type="match status" value="1"/>
</dbReference>
<comment type="function">
    <text evidence="7">Aquaglyceroporin that may modulate the water content and osmolytes during anhydrobiosis.</text>
</comment>
<protein>
    <submittedName>
        <fullName evidence="10">Bm10363, isoform b</fullName>
    </submittedName>
    <submittedName>
        <fullName evidence="11 13">Major intrinsic protein</fullName>
    </submittedName>
</protein>
<reference evidence="10 12" key="1">
    <citation type="journal article" date="2007" name="Science">
        <title>Draft genome of the filarial nematode parasite Brugia malayi.</title>
        <authorList>
            <person name="Ghedin E."/>
            <person name="Wang S."/>
            <person name="Spiro D."/>
            <person name="Caler E."/>
            <person name="Zhao Q."/>
            <person name="Crabtree J."/>
            <person name="Allen J.E."/>
            <person name="Delcher A.L."/>
            <person name="Guiliano D.B."/>
            <person name="Miranda-Saavedra D."/>
            <person name="Angiuoli S.V."/>
            <person name="Creasy T."/>
            <person name="Amedeo P."/>
            <person name="Haas B."/>
            <person name="El-Sayed N.M."/>
            <person name="Wortman J.R."/>
            <person name="Feldblyum T."/>
            <person name="Tallon L."/>
            <person name="Schatz M."/>
            <person name="Shumway M."/>
            <person name="Koo H."/>
            <person name="Salzberg S.L."/>
            <person name="Schobel S."/>
            <person name="Pertea M."/>
            <person name="Pop M."/>
            <person name="White O."/>
            <person name="Barton G.J."/>
            <person name="Carlow C.K."/>
            <person name="Crawford M.J."/>
            <person name="Daub J."/>
            <person name="Dimmic M.W."/>
            <person name="Estes C.F."/>
            <person name="Foster J.M."/>
            <person name="Ganatra M."/>
            <person name="Gregory W.F."/>
            <person name="Johnson N.M."/>
            <person name="Jin J."/>
            <person name="Komuniecki R."/>
            <person name="Korf I."/>
            <person name="Kumar S."/>
            <person name="Laney S."/>
            <person name="Li B.W."/>
            <person name="Li W."/>
            <person name="Lindblom T.H."/>
            <person name="Lustigman S."/>
            <person name="Ma D."/>
            <person name="Maina C.V."/>
            <person name="Martin D.M."/>
            <person name="McCarter J.P."/>
            <person name="McReynolds L."/>
            <person name="Mitreva M."/>
            <person name="Nutman T.B."/>
            <person name="Parkinson J."/>
            <person name="Peregrin-Alvarez J.M."/>
            <person name="Poole C."/>
            <person name="Ren Q."/>
            <person name="Saunders L."/>
            <person name="Sluder A.E."/>
            <person name="Smith K."/>
            <person name="Stanke M."/>
            <person name="Unnasch T.R."/>
            <person name="Ware J."/>
            <person name="Wei A.D."/>
            <person name="Weil G."/>
            <person name="Williams D.J."/>
            <person name="Zhang Y."/>
            <person name="Williams S.A."/>
            <person name="Fraser-Liggett C."/>
            <person name="Slatko B."/>
            <person name="Blaxter M.L."/>
            <person name="Scott A.L."/>
        </authorList>
    </citation>
    <scope>NUCLEOTIDE SEQUENCE</scope>
    <source>
        <strain evidence="10 12">FR3</strain>
    </source>
</reference>
<dbReference type="AlphaFoldDB" id="A0A0H5S916"/>
<dbReference type="Proteomes" id="UP000006672">
    <property type="component" value="Unassembled WGS sequence"/>
</dbReference>
<evidence type="ECO:0000256" key="6">
    <source>
        <dbReference type="ARBA" id="ARBA00023136"/>
    </source>
</evidence>
<dbReference type="PRINTS" id="PR00783">
    <property type="entry name" value="MINTRINSICP"/>
</dbReference>
<dbReference type="InterPro" id="IPR023271">
    <property type="entry name" value="Aquaporin-like"/>
</dbReference>
<evidence type="ECO:0000256" key="2">
    <source>
        <dbReference type="ARBA" id="ARBA00006175"/>
    </source>
</evidence>
<reference evidence="10" key="2">
    <citation type="submission" date="2012-12" db="EMBL/GenBank/DDBJ databases">
        <authorList>
            <person name="Gao Y.W."/>
            <person name="Fan S.T."/>
            <person name="Sun H.T."/>
            <person name="Wang Z."/>
            <person name="Gao X.L."/>
            <person name="Li Y.G."/>
            <person name="Wang T.C."/>
            <person name="Zhang K."/>
            <person name="Xu W.W."/>
            <person name="Yu Z.J."/>
            <person name="Xia X.Z."/>
        </authorList>
    </citation>
    <scope>NUCLEOTIDE SEQUENCE</scope>
    <source>
        <strain evidence="10">FR3</strain>
    </source>
</reference>
<evidence type="ECO:0000256" key="3">
    <source>
        <dbReference type="ARBA" id="ARBA00022448"/>
    </source>
</evidence>
<keyword evidence="5 9" id="KW-1133">Transmembrane helix</keyword>
<feature type="transmembrane region" description="Helical" evidence="9">
    <location>
        <begin position="125"/>
        <end position="145"/>
    </location>
</feature>
<evidence type="ECO:0000313" key="13">
    <source>
        <dbReference type="WBParaSite" id="Bm10363a.1"/>
    </source>
</evidence>
<dbReference type="GO" id="GO:0015254">
    <property type="term" value="F:glycerol channel activity"/>
    <property type="evidence" value="ECO:0007669"/>
    <property type="project" value="TreeGrafter"/>
</dbReference>
<dbReference type="EMBL" id="CAAKNF010000193">
    <property type="protein sequence ID" value="VIO93277.1"/>
    <property type="molecule type" value="Genomic_DNA"/>
</dbReference>
<evidence type="ECO:0000256" key="7">
    <source>
        <dbReference type="ARBA" id="ARBA00045280"/>
    </source>
</evidence>
<keyword evidence="6 9" id="KW-0472">Membrane</keyword>
<accession>A0A4E9FB57</accession>
<dbReference type="PANTHER" id="PTHR43829">
    <property type="entry name" value="AQUAPORIN OR AQUAGLYCEROPORIN RELATED"/>
    <property type="match status" value="1"/>
</dbReference>
<evidence type="ECO:0000313" key="10">
    <source>
        <dbReference type="EMBL" id="CRZ24859.1"/>
    </source>
</evidence>
<dbReference type="WBParaSite" id="Bm10363a.1">
    <property type="protein sequence ID" value="Bm10363a.1"/>
    <property type="gene ID" value="WBGene00230624"/>
</dbReference>
<evidence type="ECO:0000313" key="14">
    <source>
        <dbReference type="WormBase" id="Bm10363b"/>
    </source>
</evidence>
<dbReference type="InterPro" id="IPR050363">
    <property type="entry name" value="MIP/Aquaporin"/>
</dbReference>
<evidence type="ECO:0000256" key="8">
    <source>
        <dbReference type="RuleBase" id="RU000477"/>
    </source>
</evidence>
<accession>A0A0H5S916</accession>
<dbReference type="GO" id="GO:0016323">
    <property type="term" value="C:basolateral plasma membrane"/>
    <property type="evidence" value="ECO:0007669"/>
    <property type="project" value="TreeGrafter"/>
</dbReference>
<feature type="transmembrane region" description="Helical" evidence="9">
    <location>
        <begin position="52"/>
        <end position="71"/>
    </location>
</feature>
<organism evidence="10">
    <name type="scientific">Brugia malayi</name>
    <name type="common">Filarial nematode worm</name>
    <dbReference type="NCBI Taxonomy" id="6279"/>
    <lineage>
        <taxon>Eukaryota</taxon>
        <taxon>Metazoa</taxon>
        <taxon>Ecdysozoa</taxon>
        <taxon>Nematoda</taxon>
        <taxon>Chromadorea</taxon>
        <taxon>Rhabditida</taxon>
        <taxon>Spirurina</taxon>
        <taxon>Spiruromorpha</taxon>
        <taxon>Filarioidea</taxon>
        <taxon>Onchocercidae</taxon>
        <taxon>Brugia</taxon>
    </lineage>
</organism>
<dbReference type="GO" id="GO:0015250">
    <property type="term" value="F:water channel activity"/>
    <property type="evidence" value="ECO:0007669"/>
    <property type="project" value="TreeGrafter"/>
</dbReference>
<evidence type="ECO:0000256" key="1">
    <source>
        <dbReference type="ARBA" id="ARBA00004141"/>
    </source>
</evidence>
<dbReference type="WormBase" id="Bm10363b">
    <property type="protein sequence ID" value="BM06545"/>
    <property type="gene ID" value="WBGene00230624"/>
</dbReference>
<feature type="transmembrane region" description="Helical" evidence="9">
    <location>
        <begin position="263"/>
        <end position="283"/>
    </location>
</feature>
<feature type="transmembrane region" description="Helical" evidence="9">
    <location>
        <begin position="214"/>
        <end position="232"/>
    </location>
</feature>
<proteinExistence type="inferred from homology"/>
<comment type="similarity">
    <text evidence="2 8">Belongs to the MIP/aquaporin (TC 1.A.8) family.</text>
</comment>
<gene>
    <name evidence="13" type="primary">Bm1_03110</name>
    <name evidence="10 14" type="ORF">Bm10363</name>
    <name evidence="11" type="ORF">BM_BM10363</name>
    <name evidence="10" type="ORF">BM_Bm10363</name>
</gene>
<feature type="transmembrane region" description="Helical" evidence="9">
    <location>
        <begin position="80"/>
        <end position="98"/>
    </location>
</feature>
<dbReference type="EMBL" id="LN856990">
    <property type="protein sequence ID" value="CRZ24859.1"/>
    <property type="molecule type" value="Genomic_DNA"/>
</dbReference>
<dbReference type="InterPro" id="IPR000425">
    <property type="entry name" value="MIP"/>
</dbReference>
<evidence type="ECO:0000256" key="9">
    <source>
        <dbReference type="SAM" id="Phobius"/>
    </source>
</evidence>
<name>A0A0H5S916_BRUMA</name>
<dbReference type="OrthoDB" id="3222at2759"/>
<dbReference type="Gene3D" id="1.20.1080.10">
    <property type="entry name" value="Glycerol uptake facilitator protein"/>
    <property type="match status" value="1"/>
</dbReference>
<keyword evidence="12" id="KW-1185">Reference proteome</keyword>
<keyword evidence="3 8" id="KW-0813">Transport</keyword>
<feature type="transmembrane region" description="Helical" evidence="9">
    <location>
        <begin position="184"/>
        <end position="202"/>
    </location>
</feature>
<dbReference type="PANTHER" id="PTHR43829:SF9">
    <property type="entry name" value="AQUAPORIN-9"/>
    <property type="match status" value="1"/>
</dbReference>